<dbReference type="SUPFAM" id="SSF55658">
    <property type="entry name" value="L9 N-domain-like"/>
    <property type="match status" value="1"/>
</dbReference>
<evidence type="ECO:0000313" key="5">
    <source>
        <dbReference type="Proteomes" id="UP000053477"/>
    </source>
</evidence>
<dbReference type="EMBL" id="KQ086516">
    <property type="protein sequence ID" value="KLO04513.1"/>
    <property type="molecule type" value="Genomic_DNA"/>
</dbReference>
<dbReference type="InterPro" id="IPR011320">
    <property type="entry name" value="RNase_H1_N"/>
</dbReference>
<dbReference type="InterPro" id="IPR037056">
    <property type="entry name" value="RNase_H1_N_sf"/>
</dbReference>
<dbReference type="AlphaFoldDB" id="A0A0H2R4Y7"/>
<reference evidence="4 5" key="1">
    <citation type="submission" date="2015-04" db="EMBL/GenBank/DDBJ databases">
        <title>Complete genome sequence of Schizopora paradoxa KUC8140, a cosmopolitan wood degrader in East Asia.</title>
        <authorList>
            <consortium name="DOE Joint Genome Institute"/>
            <person name="Min B."/>
            <person name="Park H."/>
            <person name="Jang Y."/>
            <person name="Kim J.-J."/>
            <person name="Kim K.H."/>
            <person name="Pangilinan J."/>
            <person name="Lipzen A."/>
            <person name="Riley R."/>
            <person name="Grigoriev I.V."/>
            <person name="Spatafora J.W."/>
            <person name="Choi I.-G."/>
        </authorList>
    </citation>
    <scope>NUCLEOTIDE SEQUENCE [LARGE SCALE GENOMIC DNA]</scope>
    <source>
        <strain evidence="4 5">KUC8140</strain>
    </source>
</reference>
<feature type="region of interest" description="Disordered" evidence="1">
    <location>
        <begin position="89"/>
        <end position="146"/>
    </location>
</feature>
<sequence length="224" mass="24021">MNTNRRRAPADDPPPPPRNNQSATPALDYVERGLIRFVTLFITLVFRVLWASNSNRQSMMGSAYGSRADDLERMVADLTDLSFEDDFYFPPEPSASQASGGGLSVQTAVGASGSSAAGGSSPSKGKGTQKVEPPQNAPSYIAPPPPAGQTGGRWYVVIVGLRTGIFTSWAEAGPYTQHQSGAVHCAFDNYQEAYNEFQSALLQGRVQTLPDIHGVLRNMMPRGG</sequence>
<keyword evidence="2" id="KW-0472">Membrane</keyword>
<evidence type="ECO:0000256" key="2">
    <source>
        <dbReference type="SAM" id="Phobius"/>
    </source>
</evidence>
<dbReference type="InParanoid" id="A0A0H2R4Y7"/>
<organism evidence="4 5">
    <name type="scientific">Schizopora paradoxa</name>
    <dbReference type="NCBI Taxonomy" id="27342"/>
    <lineage>
        <taxon>Eukaryota</taxon>
        <taxon>Fungi</taxon>
        <taxon>Dikarya</taxon>
        <taxon>Basidiomycota</taxon>
        <taxon>Agaricomycotina</taxon>
        <taxon>Agaricomycetes</taxon>
        <taxon>Hymenochaetales</taxon>
        <taxon>Schizoporaceae</taxon>
        <taxon>Schizopora</taxon>
    </lineage>
</organism>
<keyword evidence="2" id="KW-1133">Transmembrane helix</keyword>
<keyword evidence="5" id="KW-1185">Reference proteome</keyword>
<dbReference type="OrthoDB" id="3270804at2759"/>
<feature type="compositionally biased region" description="Polar residues" evidence="1">
    <location>
        <begin position="94"/>
        <end position="109"/>
    </location>
</feature>
<proteinExistence type="predicted"/>
<feature type="transmembrane region" description="Helical" evidence="2">
    <location>
        <begin position="33"/>
        <end position="50"/>
    </location>
</feature>
<dbReference type="Gene3D" id="3.40.970.10">
    <property type="entry name" value="Ribonuclease H1, N-terminal domain"/>
    <property type="match status" value="1"/>
</dbReference>
<dbReference type="InterPro" id="IPR009027">
    <property type="entry name" value="Ribosomal_bL9/RNase_H1_N"/>
</dbReference>
<feature type="compositionally biased region" description="Low complexity" evidence="1">
    <location>
        <begin position="110"/>
        <end position="126"/>
    </location>
</feature>
<accession>A0A0H2R4Y7</accession>
<feature type="region of interest" description="Disordered" evidence="1">
    <location>
        <begin position="1"/>
        <end position="25"/>
    </location>
</feature>
<evidence type="ECO:0000256" key="1">
    <source>
        <dbReference type="SAM" id="MobiDB-lite"/>
    </source>
</evidence>
<protein>
    <recommendedName>
        <fullName evidence="3">Ribonuclease H1 N-terminal domain-containing protein</fullName>
    </recommendedName>
</protein>
<name>A0A0H2R4Y7_9AGAM</name>
<dbReference type="Pfam" id="PF01693">
    <property type="entry name" value="Cauli_VI"/>
    <property type="match status" value="1"/>
</dbReference>
<dbReference type="Proteomes" id="UP000053477">
    <property type="component" value="Unassembled WGS sequence"/>
</dbReference>
<evidence type="ECO:0000313" key="4">
    <source>
        <dbReference type="EMBL" id="KLO04513.1"/>
    </source>
</evidence>
<feature type="domain" description="Ribonuclease H1 N-terminal" evidence="3">
    <location>
        <begin position="154"/>
        <end position="194"/>
    </location>
</feature>
<keyword evidence="2" id="KW-0812">Transmembrane</keyword>
<evidence type="ECO:0000259" key="3">
    <source>
        <dbReference type="Pfam" id="PF01693"/>
    </source>
</evidence>
<gene>
    <name evidence="4" type="ORF">SCHPADRAFT_947644</name>
</gene>